<gene>
    <name evidence="10" type="ORF">HNR70_002070</name>
</gene>
<dbReference type="PANTHER" id="PTHR30445:SF3">
    <property type="entry name" value="TRANSPORT PROTEIN YIDE-RELATED"/>
    <property type="match status" value="1"/>
</dbReference>
<feature type="transmembrane region" description="Helical" evidence="8">
    <location>
        <begin position="117"/>
        <end position="135"/>
    </location>
</feature>
<feature type="transmembrane region" description="Helical" evidence="8">
    <location>
        <begin position="444"/>
        <end position="467"/>
    </location>
</feature>
<dbReference type="GO" id="GO:0005886">
    <property type="term" value="C:plasma membrane"/>
    <property type="evidence" value="ECO:0007669"/>
    <property type="project" value="UniProtKB-SubCell"/>
</dbReference>
<comment type="caution">
    <text evidence="10">The sequence shown here is derived from an EMBL/GenBank/DDBJ whole genome shotgun (WGS) entry which is preliminary data.</text>
</comment>
<evidence type="ECO:0000256" key="3">
    <source>
        <dbReference type="ARBA" id="ARBA00022448"/>
    </source>
</evidence>
<comment type="similarity">
    <text evidence="2">Belongs to the AAE transporter (TC 2.A.81) family.</text>
</comment>
<keyword evidence="6 8" id="KW-1133">Transmembrane helix</keyword>
<keyword evidence="7 8" id="KW-0472">Membrane</keyword>
<feature type="transmembrane region" description="Helical" evidence="8">
    <location>
        <begin position="507"/>
        <end position="528"/>
    </location>
</feature>
<protein>
    <submittedName>
        <fullName evidence="10">Putative transport protein</fullName>
    </submittedName>
</protein>
<dbReference type="NCBIfam" id="TIGR01625">
    <property type="entry name" value="YidE_YbjL_dupl"/>
    <property type="match status" value="2"/>
</dbReference>
<evidence type="ECO:0000256" key="5">
    <source>
        <dbReference type="ARBA" id="ARBA00022692"/>
    </source>
</evidence>
<dbReference type="InterPro" id="IPR050144">
    <property type="entry name" value="AAE_transporter"/>
</dbReference>
<evidence type="ECO:0000256" key="6">
    <source>
        <dbReference type="ARBA" id="ARBA00022989"/>
    </source>
</evidence>
<feature type="transmembrane region" description="Helical" evidence="8">
    <location>
        <begin position="87"/>
        <end position="105"/>
    </location>
</feature>
<dbReference type="InterPro" id="IPR006037">
    <property type="entry name" value="RCK_C"/>
</dbReference>
<evidence type="ECO:0000256" key="1">
    <source>
        <dbReference type="ARBA" id="ARBA00004651"/>
    </source>
</evidence>
<evidence type="ECO:0000313" key="10">
    <source>
        <dbReference type="EMBL" id="MBB5832257.1"/>
    </source>
</evidence>
<proteinExistence type="inferred from homology"/>
<feature type="transmembrane region" description="Helical" evidence="8">
    <location>
        <begin position="30"/>
        <end position="48"/>
    </location>
</feature>
<dbReference type="Proteomes" id="UP000588158">
    <property type="component" value="Unassembled WGS sequence"/>
</dbReference>
<evidence type="ECO:0000313" key="11">
    <source>
        <dbReference type="Proteomes" id="UP000588158"/>
    </source>
</evidence>
<comment type="subcellular location">
    <subcellularLocation>
        <location evidence="1">Cell membrane</location>
        <topology evidence="1">Multi-pass membrane protein</topology>
    </subcellularLocation>
</comment>
<feature type="domain" description="RCK C-terminal" evidence="9">
    <location>
        <begin position="261"/>
        <end position="345"/>
    </location>
</feature>
<feature type="transmembrane region" description="Helical" evidence="8">
    <location>
        <begin position="379"/>
        <end position="399"/>
    </location>
</feature>
<dbReference type="InterPro" id="IPR006512">
    <property type="entry name" value="YidE_YbjL"/>
</dbReference>
<dbReference type="Pfam" id="PF02080">
    <property type="entry name" value="TrkA_C"/>
    <property type="match status" value="1"/>
</dbReference>
<reference evidence="10 11" key="1">
    <citation type="submission" date="2020-08" db="EMBL/GenBank/DDBJ databases">
        <title>Sequencing the genomes of 1000 actinobacteria strains.</title>
        <authorList>
            <person name="Klenk H.-P."/>
        </authorList>
    </citation>
    <scope>NUCLEOTIDE SEQUENCE [LARGE SCALE GENOMIC DNA]</scope>
    <source>
        <strain evidence="10 11">DSM 28796</strain>
    </source>
</reference>
<dbReference type="RefSeq" id="WP_184325610.1">
    <property type="nucleotide sequence ID" value="NZ_JACHLZ010000001.1"/>
</dbReference>
<dbReference type="PROSITE" id="PS51202">
    <property type="entry name" value="RCK_C"/>
    <property type="match status" value="1"/>
</dbReference>
<dbReference type="InterPro" id="IPR036721">
    <property type="entry name" value="RCK_C_sf"/>
</dbReference>
<dbReference type="SUPFAM" id="SSF116726">
    <property type="entry name" value="TrkA C-terminal domain-like"/>
    <property type="match status" value="1"/>
</dbReference>
<accession>A0A841AE99</accession>
<evidence type="ECO:0000256" key="4">
    <source>
        <dbReference type="ARBA" id="ARBA00022475"/>
    </source>
</evidence>
<name>A0A841AE99_9MICO</name>
<dbReference type="PANTHER" id="PTHR30445">
    <property type="entry name" value="K(+)_H(+) ANTIPORTER SUBUNIT KHTT"/>
    <property type="match status" value="1"/>
</dbReference>
<dbReference type="AlphaFoldDB" id="A0A841AE99"/>
<feature type="transmembrane region" description="Helical" evidence="8">
    <location>
        <begin position="55"/>
        <end position="75"/>
    </location>
</feature>
<dbReference type="GO" id="GO:0006813">
    <property type="term" value="P:potassium ion transport"/>
    <property type="evidence" value="ECO:0007669"/>
    <property type="project" value="InterPro"/>
</dbReference>
<dbReference type="Gene3D" id="3.30.70.1450">
    <property type="entry name" value="Regulator of K+ conductance, C-terminal domain"/>
    <property type="match status" value="1"/>
</dbReference>
<sequence length="529" mass="54404">MLDVLASSPLLTVFLVVSLGSLLGSVRLGPVRFGAAGALFVGLAIGALDPRLGEGLGLVQSVGLALFVFTIGLAAGGSFFRDLRTQTPLLAGASVLLVLVGALTLTAGKVLGLDPGIVGGLFAGMLTTTPALAAATSALDGATAPAVGYAIAYPVGVLVAMMVLTVVARRPLPGTKDPEPLSAGGLLDITVHVEHPMRIKDIPGIAVTPGRSDGQVRMSYLLRDGAMRVAQPDDDLERGDLMVLVGIPDAVRTAAEALGHRSARHLADERSVVDHRRYVVSDPRIAGRTVAELRVPARLGGIITRIRRGDRDLLAMPDMTLRLGDRVRVVLPRERLKDARRLLGDSEKRVTEVDFGSAGLGVAIGVGLGLLTLPLPGGAALALGSAAGPLLVGLVLGRLERTGPLVWTIPAAANLTIRQLGLVLFLAAVGLSSGQAFASQAFTLTGLAVALTAAVVLLLGLAAFWALGRVLGLSAPRTAGAMAGFVGQPVLLSHVDSLVDDERTESGYSALYAMGIVVKIIVVQVIVAV</sequence>
<feature type="transmembrane region" description="Helical" evidence="8">
    <location>
        <begin position="420"/>
        <end position="438"/>
    </location>
</feature>
<evidence type="ECO:0000256" key="7">
    <source>
        <dbReference type="ARBA" id="ARBA00023136"/>
    </source>
</evidence>
<dbReference type="GO" id="GO:0008324">
    <property type="term" value="F:monoatomic cation transmembrane transporter activity"/>
    <property type="evidence" value="ECO:0007669"/>
    <property type="project" value="InterPro"/>
</dbReference>
<dbReference type="EMBL" id="JACHLZ010000001">
    <property type="protein sequence ID" value="MBB5832257.1"/>
    <property type="molecule type" value="Genomic_DNA"/>
</dbReference>
<keyword evidence="4" id="KW-1003">Cell membrane</keyword>
<keyword evidence="5 8" id="KW-0812">Transmembrane</keyword>
<keyword evidence="11" id="KW-1185">Reference proteome</keyword>
<dbReference type="Pfam" id="PF06826">
    <property type="entry name" value="Asp-Al_Ex"/>
    <property type="match status" value="2"/>
</dbReference>
<organism evidence="10 11">
    <name type="scientific">Brachybacterium aquaticum</name>
    <dbReference type="NCBI Taxonomy" id="1432564"/>
    <lineage>
        <taxon>Bacteria</taxon>
        <taxon>Bacillati</taxon>
        <taxon>Actinomycetota</taxon>
        <taxon>Actinomycetes</taxon>
        <taxon>Micrococcales</taxon>
        <taxon>Dermabacteraceae</taxon>
        <taxon>Brachybacterium</taxon>
    </lineage>
</organism>
<evidence type="ECO:0000256" key="2">
    <source>
        <dbReference type="ARBA" id="ARBA00009854"/>
    </source>
</evidence>
<evidence type="ECO:0000259" key="9">
    <source>
        <dbReference type="PROSITE" id="PS51202"/>
    </source>
</evidence>
<feature type="transmembrane region" description="Helical" evidence="8">
    <location>
        <begin position="147"/>
        <end position="168"/>
    </location>
</feature>
<keyword evidence="3" id="KW-0813">Transport</keyword>
<evidence type="ECO:0000256" key="8">
    <source>
        <dbReference type="SAM" id="Phobius"/>
    </source>
</evidence>